<dbReference type="Proteomes" id="UP000826725">
    <property type="component" value="Chromosome"/>
</dbReference>
<feature type="transmembrane region" description="Helical" evidence="5">
    <location>
        <begin position="102"/>
        <end position="123"/>
    </location>
</feature>
<dbReference type="EMBL" id="AP024086">
    <property type="protein sequence ID" value="BCL63256.1"/>
    <property type="molecule type" value="Genomic_DNA"/>
</dbReference>
<accession>A0A8D5FMG4</accession>
<evidence type="ECO:0000256" key="5">
    <source>
        <dbReference type="SAM" id="Phobius"/>
    </source>
</evidence>
<evidence type="ECO:0000259" key="6">
    <source>
        <dbReference type="Pfam" id="PF04138"/>
    </source>
</evidence>
<comment type="subcellular location">
    <subcellularLocation>
        <location evidence="1">Membrane</location>
        <topology evidence="1">Multi-pass membrane protein</topology>
    </subcellularLocation>
</comment>
<dbReference type="KEGG" id="dbk:DGMP_39490"/>
<evidence type="ECO:0000313" key="7">
    <source>
        <dbReference type="EMBL" id="BCL63256.1"/>
    </source>
</evidence>
<dbReference type="InterPro" id="IPR007267">
    <property type="entry name" value="GtrA_DPMS_TM"/>
</dbReference>
<dbReference type="RefSeq" id="WP_228855529.1">
    <property type="nucleotide sequence ID" value="NZ_AP024086.1"/>
</dbReference>
<keyword evidence="2 5" id="KW-0812">Transmembrane</keyword>
<evidence type="ECO:0000256" key="3">
    <source>
        <dbReference type="ARBA" id="ARBA00022989"/>
    </source>
</evidence>
<sequence>MNIDSTAIIQFIKYGIAGGLATLTHIIIFHFIAWKIFPSLQEKDHAVRFFKLSIHKVNDATRARNSMIGNFLGFLIANMVAYITNVLWVFQGGRYPVIIEILLFYAVSGISVFLGTMLMGILIKRFGVLTTYAFCSNIVTAVMINYIVRKFFIFQG</sequence>
<name>A0A8D5FMG4_9BACT</name>
<dbReference type="Pfam" id="PF04138">
    <property type="entry name" value="GtrA_DPMS_TM"/>
    <property type="match status" value="1"/>
</dbReference>
<dbReference type="GO" id="GO:0000271">
    <property type="term" value="P:polysaccharide biosynthetic process"/>
    <property type="evidence" value="ECO:0007669"/>
    <property type="project" value="InterPro"/>
</dbReference>
<feature type="transmembrane region" description="Helical" evidence="5">
    <location>
        <begin position="71"/>
        <end position="90"/>
    </location>
</feature>
<proteinExistence type="predicted"/>
<evidence type="ECO:0000256" key="2">
    <source>
        <dbReference type="ARBA" id="ARBA00022692"/>
    </source>
</evidence>
<evidence type="ECO:0000313" key="8">
    <source>
        <dbReference type="Proteomes" id="UP000826725"/>
    </source>
</evidence>
<evidence type="ECO:0000256" key="1">
    <source>
        <dbReference type="ARBA" id="ARBA00004141"/>
    </source>
</evidence>
<feature type="transmembrane region" description="Helical" evidence="5">
    <location>
        <begin position="129"/>
        <end position="148"/>
    </location>
</feature>
<keyword evidence="3 5" id="KW-1133">Transmembrane helix</keyword>
<keyword evidence="4 5" id="KW-0472">Membrane</keyword>
<dbReference type="GO" id="GO:0016020">
    <property type="term" value="C:membrane"/>
    <property type="evidence" value="ECO:0007669"/>
    <property type="project" value="UniProtKB-SubCell"/>
</dbReference>
<feature type="domain" description="GtrA/DPMS transmembrane" evidence="6">
    <location>
        <begin position="65"/>
        <end position="154"/>
    </location>
</feature>
<keyword evidence="8" id="KW-1185">Reference proteome</keyword>
<feature type="transmembrane region" description="Helical" evidence="5">
    <location>
        <begin position="12"/>
        <end position="34"/>
    </location>
</feature>
<dbReference type="AlphaFoldDB" id="A0A8D5FMG4"/>
<gene>
    <name evidence="7" type="ORF">DGMP_39490</name>
</gene>
<organism evidence="7 8">
    <name type="scientific">Desulfomarina profundi</name>
    <dbReference type="NCBI Taxonomy" id="2772557"/>
    <lineage>
        <taxon>Bacteria</taxon>
        <taxon>Pseudomonadati</taxon>
        <taxon>Thermodesulfobacteriota</taxon>
        <taxon>Desulfobulbia</taxon>
        <taxon>Desulfobulbales</taxon>
        <taxon>Desulfobulbaceae</taxon>
        <taxon>Desulfomarina</taxon>
    </lineage>
</organism>
<reference evidence="7" key="1">
    <citation type="submission" date="2020-09" db="EMBL/GenBank/DDBJ databases">
        <title>Desulfogranum mesoprofundum gen. nov., sp. nov., a novel mesophilic, sulfate-reducing chemolithoautotroph isolated from a deep-sea hydrothermal vent chimney in the Suiyo Seamount.</title>
        <authorList>
            <person name="Hashimoto Y."/>
            <person name="Nakagawa S."/>
        </authorList>
    </citation>
    <scope>NUCLEOTIDE SEQUENCE</scope>
    <source>
        <strain evidence="7">KT2</strain>
    </source>
</reference>
<evidence type="ECO:0000256" key="4">
    <source>
        <dbReference type="ARBA" id="ARBA00023136"/>
    </source>
</evidence>
<protein>
    <recommendedName>
        <fullName evidence="6">GtrA/DPMS transmembrane domain-containing protein</fullName>
    </recommendedName>
</protein>